<dbReference type="PANTHER" id="PTHR47237:SF1">
    <property type="entry name" value="SLL0310 PROTEIN"/>
    <property type="match status" value="1"/>
</dbReference>
<dbReference type="CDD" id="cd04301">
    <property type="entry name" value="NAT_SF"/>
    <property type="match status" value="1"/>
</dbReference>
<gene>
    <name evidence="2" type="ORF">GCM10010365_16250</name>
</gene>
<dbReference type="SUPFAM" id="SSF55729">
    <property type="entry name" value="Acyl-CoA N-acyltransferases (Nat)"/>
    <property type="match status" value="1"/>
</dbReference>
<evidence type="ECO:0000259" key="1">
    <source>
        <dbReference type="PROSITE" id="PS51186"/>
    </source>
</evidence>
<name>A0A918UEZ0_9ACTN</name>
<dbReference type="Gene3D" id="3.40.630.30">
    <property type="match status" value="1"/>
</dbReference>
<proteinExistence type="predicted"/>
<dbReference type="RefSeq" id="WP_189856770.1">
    <property type="nucleotide sequence ID" value="NZ_BMVW01000002.1"/>
</dbReference>
<reference evidence="2" key="1">
    <citation type="journal article" date="2014" name="Int. J. Syst. Evol. Microbiol.">
        <title>Complete genome sequence of Corynebacterium casei LMG S-19264T (=DSM 44701T), isolated from a smear-ripened cheese.</title>
        <authorList>
            <consortium name="US DOE Joint Genome Institute (JGI-PGF)"/>
            <person name="Walter F."/>
            <person name="Albersmeier A."/>
            <person name="Kalinowski J."/>
            <person name="Ruckert C."/>
        </authorList>
    </citation>
    <scope>NUCLEOTIDE SEQUENCE</scope>
    <source>
        <strain evidence="2">JCM 4815</strain>
    </source>
</reference>
<accession>A0A918UEZ0</accession>
<dbReference type="Proteomes" id="UP000622166">
    <property type="component" value="Unassembled WGS sequence"/>
</dbReference>
<organism evidence="2 3">
    <name type="scientific">Streptomyces poonensis</name>
    <dbReference type="NCBI Taxonomy" id="68255"/>
    <lineage>
        <taxon>Bacteria</taxon>
        <taxon>Bacillati</taxon>
        <taxon>Actinomycetota</taxon>
        <taxon>Actinomycetes</taxon>
        <taxon>Kitasatosporales</taxon>
        <taxon>Streptomycetaceae</taxon>
        <taxon>Streptomyces</taxon>
    </lineage>
</organism>
<comment type="caution">
    <text evidence="2">The sequence shown here is derived from an EMBL/GenBank/DDBJ whole genome shotgun (WGS) entry which is preliminary data.</text>
</comment>
<dbReference type="Pfam" id="PF00583">
    <property type="entry name" value="Acetyltransf_1"/>
    <property type="match status" value="1"/>
</dbReference>
<feature type="domain" description="N-acetyltransferase" evidence="1">
    <location>
        <begin position="139"/>
        <end position="279"/>
    </location>
</feature>
<dbReference type="InterPro" id="IPR000182">
    <property type="entry name" value="GNAT_dom"/>
</dbReference>
<dbReference type="Pfam" id="PF18014">
    <property type="entry name" value="Acetyltransf_18"/>
    <property type="match status" value="1"/>
</dbReference>
<feature type="domain" description="N-acetyltransferase" evidence="1">
    <location>
        <begin position="4"/>
        <end position="148"/>
    </location>
</feature>
<dbReference type="AlphaFoldDB" id="A0A918UEZ0"/>
<keyword evidence="3" id="KW-1185">Reference proteome</keyword>
<dbReference type="Gene3D" id="3.40.630.90">
    <property type="match status" value="1"/>
</dbReference>
<reference evidence="2" key="2">
    <citation type="submission" date="2020-09" db="EMBL/GenBank/DDBJ databases">
        <authorList>
            <person name="Sun Q."/>
            <person name="Ohkuma M."/>
        </authorList>
    </citation>
    <scope>NUCLEOTIDE SEQUENCE</scope>
    <source>
        <strain evidence="2">JCM 4815</strain>
    </source>
</reference>
<dbReference type="InterPro" id="IPR041496">
    <property type="entry name" value="YitH/HolE_GNAT"/>
</dbReference>
<dbReference type="EMBL" id="BMVW01000002">
    <property type="protein sequence ID" value="GGY98433.1"/>
    <property type="molecule type" value="Genomic_DNA"/>
</dbReference>
<protein>
    <submittedName>
        <fullName evidence="2">N-acetyltransferase GCN5</fullName>
    </submittedName>
</protein>
<dbReference type="InterPro" id="IPR016181">
    <property type="entry name" value="Acyl_CoA_acyltransferase"/>
</dbReference>
<dbReference type="PANTHER" id="PTHR47237">
    <property type="entry name" value="SLL0310 PROTEIN"/>
    <property type="match status" value="1"/>
</dbReference>
<evidence type="ECO:0000313" key="2">
    <source>
        <dbReference type="EMBL" id="GGY98433.1"/>
    </source>
</evidence>
<evidence type="ECO:0000313" key="3">
    <source>
        <dbReference type="Proteomes" id="UP000622166"/>
    </source>
</evidence>
<dbReference type="InterPro" id="IPR052729">
    <property type="entry name" value="Acyl/Acetyltrans_Enzymes"/>
</dbReference>
<dbReference type="GO" id="GO:0016747">
    <property type="term" value="F:acyltransferase activity, transferring groups other than amino-acyl groups"/>
    <property type="evidence" value="ECO:0007669"/>
    <property type="project" value="InterPro"/>
</dbReference>
<dbReference type="PROSITE" id="PS51186">
    <property type="entry name" value="GNAT"/>
    <property type="match status" value="2"/>
</dbReference>
<sequence length="281" mass="30865">MPSYEVTTASAAEMHRFREWADEEGWNPGRSDIVPFHTADPRGFFLGRLDGEPVVSVSGVRYGTDFGFIGFYIARPAVRGQGYGIRIWRTAMRHLDGRNIGLDGVVQQQENYRRSGFRRVWTHVRYAGVPAGAEASAGVRLVDGRDVPFDRLAEYDRRFFPAEREAFLSQWIGLPSHTSLAAVRDGRLQGFAVMRPATVGSRIGPLHAASQDIASALVHGLTGDTPDEPVALDVPDINTPSVELMERLGLEPTFECARMYTGPTPDVDSGGIFAVTTLELG</sequence>